<keyword evidence="2 3" id="KW-0131">Cell cycle</keyword>
<dbReference type="Gene3D" id="3.90.190.20">
    <property type="entry name" value="Mur ligase, C-terminal domain"/>
    <property type="match status" value="1"/>
</dbReference>
<dbReference type="AlphaFoldDB" id="A0A1F5EAV3"/>
<feature type="domain" description="Mur ligase central" evidence="5">
    <location>
        <begin position="43"/>
        <end position="242"/>
    </location>
</feature>
<feature type="binding site" evidence="2">
    <location>
        <position position="124"/>
    </location>
    <ligand>
        <name>UDP-N-acetyl-alpha-D-muramoyl-L-alanyl-D-glutamate</name>
        <dbReference type="ChEBI" id="CHEBI:83900"/>
    </ligand>
</feature>
<evidence type="ECO:0000256" key="1">
    <source>
        <dbReference type="ARBA" id="ARBA00005898"/>
    </source>
</evidence>
<comment type="PTM">
    <text evidence="2">Carboxylation is probably crucial for Mg(2+) binding and, consequently, for the gamma-phosphate positioning of ATP.</text>
</comment>
<comment type="pathway">
    <text evidence="2 3">Cell wall biogenesis; peptidoglycan biosynthesis.</text>
</comment>
<evidence type="ECO:0000313" key="6">
    <source>
        <dbReference type="EMBL" id="OGD64505.1"/>
    </source>
</evidence>
<dbReference type="STRING" id="1797471.A3A71_00385"/>
<evidence type="ECO:0000256" key="2">
    <source>
        <dbReference type="HAMAP-Rule" id="MF_00208"/>
    </source>
</evidence>
<dbReference type="UniPathway" id="UPA00219"/>
<keyword evidence="2" id="KW-0436">Ligase</keyword>
<feature type="binding site" evidence="2">
    <location>
        <position position="116"/>
    </location>
    <ligand>
        <name>UDP-N-acetyl-alpha-D-muramoyl-L-alanyl-D-glutamate</name>
        <dbReference type="ChEBI" id="CHEBI:83900"/>
    </ligand>
</feature>
<comment type="function">
    <text evidence="2">Catalyzes the addition of an amino acid to the nucleotide precursor UDP-N-acetylmuramoyl-L-alanyl-D-glutamate (UMAG) in the biosynthesis of bacterial cell-wall peptidoglycan.</text>
</comment>
<dbReference type="GO" id="GO:0016881">
    <property type="term" value="F:acid-amino acid ligase activity"/>
    <property type="evidence" value="ECO:0007669"/>
    <property type="project" value="UniProtKB-UniRule"/>
</dbReference>
<dbReference type="InterPro" id="IPR004101">
    <property type="entry name" value="Mur_ligase_C"/>
</dbReference>
<name>A0A1F5EAV3_9BACT</name>
<dbReference type="Pfam" id="PF02875">
    <property type="entry name" value="Mur_ligase_C"/>
    <property type="match status" value="1"/>
</dbReference>
<dbReference type="GO" id="GO:0005737">
    <property type="term" value="C:cytoplasm"/>
    <property type="evidence" value="ECO:0007669"/>
    <property type="project" value="UniProtKB-SubCell"/>
</dbReference>
<feature type="domain" description="Mur ligase C-terminal" evidence="4">
    <location>
        <begin position="265"/>
        <end position="417"/>
    </location>
</feature>
<comment type="caution">
    <text evidence="6">The sequence shown here is derived from an EMBL/GenBank/DDBJ whole genome shotgun (WGS) entry which is preliminary data.</text>
</comment>
<organism evidence="6 7">
    <name type="scientific">Candidatus Berkelbacteria bacterium RIFCSPLOWO2_01_FULL_50_28</name>
    <dbReference type="NCBI Taxonomy" id="1797471"/>
    <lineage>
        <taxon>Bacteria</taxon>
        <taxon>Candidatus Berkelbacteria</taxon>
    </lineage>
</organism>
<feature type="binding site" evidence="2">
    <location>
        <begin position="45"/>
        <end position="51"/>
    </location>
    <ligand>
        <name>ATP</name>
        <dbReference type="ChEBI" id="CHEBI:30616"/>
    </ligand>
</feature>
<gene>
    <name evidence="2" type="primary">murE</name>
    <name evidence="6" type="ORF">A3A71_00385</name>
</gene>
<dbReference type="PANTHER" id="PTHR23135">
    <property type="entry name" value="MUR LIGASE FAMILY MEMBER"/>
    <property type="match status" value="1"/>
</dbReference>
<evidence type="ECO:0000259" key="4">
    <source>
        <dbReference type="Pfam" id="PF02875"/>
    </source>
</evidence>
<keyword evidence="2 3" id="KW-0132">Cell division</keyword>
<dbReference type="Pfam" id="PF08245">
    <property type="entry name" value="Mur_ligase_M"/>
    <property type="match status" value="1"/>
</dbReference>
<dbReference type="HAMAP" id="MF_00208">
    <property type="entry name" value="MurE"/>
    <property type="match status" value="1"/>
</dbReference>
<keyword evidence="2" id="KW-0067">ATP-binding</keyword>
<comment type="cofactor">
    <cofactor evidence="2">
        <name>Mg(2+)</name>
        <dbReference type="ChEBI" id="CHEBI:18420"/>
    </cofactor>
</comment>
<dbReference type="InterPro" id="IPR036565">
    <property type="entry name" value="Mur-like_cat_sf"/>
</dbReference>
<dbReference type="NCBIfam" id="NF001126">
    <property type="entry name" value="PRK00139.1-4"/>
    <property type="match status" value="1"/>
</dbReference>
<comment type="similarity">
    <text evidence="1 2">Belongs to the MurCDEF family. MurE subfamily.</text>
</comment>
<dbReference type="NCBIfam" id="TIGR01085">
    <property type="entry name" value="murE"/>
    <property type="match status" value="1"/>
</dbReference>
<proteinExistence type="inferred from homology"/>
<keyword evidence="2" id="KW-0547">Nucleotide-binding</keyword>
<dbReference type="EC" id="6.3.2.-" evidence="2"/>
<keyword evidence="2 3" id="KW-0133">Cell shape</keyword>
<dbReference type="GO" id="GO:0000287">
    <property type="term" value="F:magnesium ion binding"/>
    <property type="evidence" value="ECO:0007669"/>
    <property type="project" value="UniProtKB-UniRule"/>
</dbReference>
<dbReference type="InterPro" id="IPR005761">
    <property type="entry name" value="UDP-N-AcMur-Glu-dNH2Pim_ligase"/>
</dbReference>
<dbReference type="GO" id="GO:0005524">
    <property type="term" value="F:ATP binding"/>
    <property type="evidence" value="ECO:0007669"/>
    <property type="project" value="UniProtKB-UniRule"/>
</dbReference>
<feature type="binding site" evidence="2">
    <location>
        <position position="122"/>
    </location>
    <ligand>
        <name>UDP-N-acetyl-alpha-D-muramoyl-L-alanyl-D-glutamate</name>
        <dbReference type="ChEBI" id="CHEBI:83900"/>
    </ligand>
</feature>
<dbReference type="GO" id="GO:0071555">
    <property type="term" value="P:cell wall organization"/>
    <property type="evidence" value="ECO:0007669"/>
    <property type="project" value="UniProtKB-KW"/>
</dbReference>
<dbReference type="GO" id="GO:0051301">
    <property type="term" value="P:cell division"/>
    <property type="evidence" value="ECO:0007669"/>
    <property type="project" value="UniProtKB-KW"/>
</dbReference>
<keyword evidence="2" id="KW-0963">Cytoplasm</keyword>
<dbReference type="InterPro" id="IPR036615">
    <property type="entry name" value="Mur_ligase_C_dom_sf"/>
</dbReference>
<keyword evidence="2 3" id="KW-0573">Peptidoglycan synthesis</keyword>
<evidence type="ECO:0000259" key="5">
    <source>
        <dbReference type="Pfam" id="PF08245"/>
    </source>
</evidence>
<reference evidence="6 7" key="1">
    <citation type="journal article" date="2016" name="Nat. Commun.">
        <title>Thousands of microbial genomes shed light on interconnected biogeochemical processes in an aquifer system.</title>
        <authorList>
            <person name="Anantharaman K."/>
            <person name="Brown C.T."/>
            <person name="Hug L.A."/>
            <person name="Sharon I."/>
            <person name="Castelle C.J."/>
            <person name="Probst A.J."/>
            <person name="Thomas B.C."/>
            <person name="Singh A."/>
            <person name="Wilkins M.J."/>
            <person name="Karaoz U."/>
            <person name="Brodie E.L."/>
            <person name="Williams K.H."/>
            <person name="Hubbard S.S."/>
            <person name="Banfield J.F."/>
        </authorList>
    </citation>
    <scope>NUCLEOTIDE SEQUENCE [LARGE SCALE GENOMIC DNA]</scope>
</reference>
<keyword evidence="2 3" id="KW-0961">Cell wall biogenesis/degradation</keyword>
<comment type="subcellular location">
    <subcellularLocation>
        <location evidence="2 3">Cytoplasm</location>
    </subcellularLocation>
</comment>
<protein>
    <recommendedName>
        <fullName evidence="2">UDP-N-acetylmuramyl-tripeptide synthetase</fullName>
        <ecNumber evidence="2">6.3.2.-</ecNumber>
    </recommendedName>
    <alternativeName>
        <fullName evidence="2">UDP-MurNAc-tripeptide synthetase</fullName>
    </alternativeName>
</protein>
<dbReference type="GO" id="GO:0008360">
    <property type="term" value="P:regulation of cell shape"/>
    <property type="evidence" value="ECO:0007669"/>
    <property type="project" value="UniProtKB-KW"/>
</dbReference>
<sequence length="446" mass="49295">MSIKSKIRNYLPDWLIDIYHLKMAILANIVYGFPARKLKVIGVTGTDGKTTTCHLITRVLETAGFKVGRITTIDWKIGDQLSENNLKMTTVSPFLLQKLLKKMVVAGCEYAIVEVTSIGLMQHRLWGIPFQVAVFTNLTHDHLDYHGNMTNYRQAKEKLFANRPYLTVINADDPVADSFLGYSANRTLTFGLNSAADLVAKKVYAKSGGTDFVLLYNGRQASINLPLPGTFNVYNALAAAAVGIGLGLTSERVIEGLQAAEPVPGRMEVIDQGQPFVAIVDYAHTPDALKKVYETLKPTVRGKLISVLGATGRRDRTKRPLLGALAGQYADLVIVTNEDPYDEDPGAIIDEVAAGVPRGRPKKGGRLRINREGEVPFKYKDNGEDIWWWRVPDRKEAIAKACQMARPQDVVLVTGKGAEKVMAVGDKLVPFSDRQVLEELLQKYRV</sequence>
<feature type="modified residue" description="N6-carboxylysine" evidence="2">
    <location>
        <position position="156"/>
    </location>
</feature>
<comment type="caution">
    <text evidence="2">Lacks conserved residue(s) required for the propagation of feature annotation.</text>
</comment>
<accession>A0A1F5EAV3</accession>
<dbReference type="Proteomes" id="UP000177481">
    <property type="component" value="Unassembled WGS sequence"/>
</dbReference>
<dbReference type="SUPFAM" id="SSF53244">
    <property type="entry name" value="MurD-like peptide ligases, peptide-binding domain"/>
    <property type="match status" value="1"/>
</dbReference>
<dbReference type="InterPro" id="IPR013221">
    <property type="entry name" value="Mur_ligase_cen"/>
</dbReference>
<dbReference type="SUPFAM" id="SSF53623">
    <property type="entry name" value="MurD-like peptide ligases, catalytic domain"/>
    <property type="match status" value="1"/>
</dbReference>
<feature type="binding site" evidence="2">
    <location>
        <begin position="89"/>
        <end position="90"/>
    </location>
    <ligand>
        <name>UDP-N-acetyl-alpha-D-muramoyl-L-alanyl-D-glutamate</name>
        <dbReference type="ChEBI" id="CHEBI:83900"/>
    </ligand>
</feature>
<dbReference type="PANTHER" id="PTHR23135:SF4">
    <property type="entry name" value="UDP-N-ACETYLMURAMOYL-L-ALANYL-D-GLUTAMATE--2,6-DIAMINOPIMELATE LIGASE MURE HOMOLOG, CHLOROPLASTIC"/>
    <property type="match status" value="1"/>
</dbReference>
<dbReference type="EMBL" id="MEZX01000002">
    <property type="protein sequence ID" value="OGD64505.1"/>
    <property type="molecule type" value="Genomic_DNA"/>
</dbReference>
<evidence type="ECO:0000313" key="7">
    <source>
        <dbReference type="Proteomes" id="UP000177481"/>
    </source>
</evidence>
<dbReference type="Gene3D" id="3.40.1190.10">
    <property type="entry name" value="Mur-like, catalytic domain"/>
    <property type="match status" value="1"/>
</dbReference>
<dbReference type="GO" id="GO:0009252">
    <property type="term" value="P:peptidoglycan biosynthetic process"/>
    <property type="evidence" value="ECO:0007669"/>
    <property type="project" value="UniProtKB-UniRule"/>
</dbReference>
<evidence type="ECO:0000256" key="3">
    <source>
        <dbReference type="RuleBase" id="RU004135"/>
    </source>
</evidence>
<keyword evidence="2" id="KW-0460">Magnesium</keyword>